<organism evidence="2 3">
    <name type="scientific">Eragrostis curvula</name>
    <name type="common">weeping love grass</name>
    <dbReference type="NCBI Taxonomy" id="38414"/>
    <lineage>
        <taxon>Eukaryota</taxon>
        <taxon>Viridiplantae</taxon>
        <taxon>Streptophyta</taxon>
        <taxon>Embryophyta</taxon>
        <taxon>Tracheophyta</taxon>
        <taxon>Spermatophyta</taxon>
        <taxon>Magnoliopsida</taxon>
        <taxon>Liliopsida</taxon>
        <taxon>Poales</taxon>
        <taxon>Poaceae</taxon>
        <taxon>PACMAD clade</taxon>
        <taxon>Chloridoideae</taxon>
        <taxon>Eragrostideae</taxon>
        <taxon>Eragrostidinae</taxon>
        <taxon>Eragrostis</taxon>
    </lineage>
</organism>
<protein>
    <submittedName>
        <fullName evidence="2">Uncharacterized protein</fullName>
    </submittedName>
</protein>
<evidence type="ECO:0000313" key="3">
    <source>
        <dbReference type="Proteomes" id="UP000324897"/>
    </source>
</evidence>
<keyword evidence="3" id="KW-1185">Reference proteome</keyword>
<feature type="non-terminal residue" evidence="2">
    <location>
        <position position="1"/>
    </location>
</feature>
<dbReference type="AlphaFoldDB" id="A0A5J9SK86"/>
<reference evidence="2 3" key="1">
    <citation type="journal article" date="2019" name="Sci. Rep.">
        <title>A high-quality genome of Eragrostis curvula grass provides insights into Poaceae evolution and supports new strategies to enhance forage quality.</title>
        <authorList>
            <person name="Carballo J."/>
            <person name="Santos B.A.C.M."/>
            <person name="Zappacosta D."/>
            <person name="Garbus I."/>
            <person name="Selva J.P."/>
            <person name="Gallo C.A."/>
            <person name="Diaz A."/>
            <person name="Albertini E."/>
            <person name="Caccamo M."/>
            <person name="Echenique V."/>
        </authorList>
    </citation>
    <scope>NUCLEOTIDE SEQUENCE [LARGE SCALE GENOMIC DNA]</scope>
    <source>
        <strain evidence="3">cv. Victoria</strain>
        <tissue evidence="2">Leaf</tissue>
    </source>
</reference>
<sequence>MANDDEKAVSGHEETLAAKAAKHAAVAAAAAADAAKHADVAAAAAAEAAKHAAEAAAEAAKQAEEEVSDDEDVDSEAEYNARMSAVEYMLAYKALPQFEIDLLLEEPVERVPFADTELFKTMAANPSVTQDDIDAAALEHEERLDKRVRFVEWVRQEYEAKGYVAVSDDYIARRIELEAFSKKLWEQGFVDSEEDDNDFNKEQEAGEEIA</sequence>
<gene>
    <name evidence="2" type="ORF">EJB05_55236</name>
</gene>
<evidence type="ECO:0000313" key="2">
    <source>
        <dbReference type="EMBL" id="TVT99415.1"/>
    </source>
</evidence>
<dbReference type="EMBL" id="RWGY01000722">
    <property type="protein sequence ID" value="TVT99415.1"/>
    <property type="molecule type" value="Genomic_DNA"/>
</dbReference>
<evidence type="ECO:0000256" key="1">
    <source>
        <dbReference type="SAM" id="MobiDB-lite"/>
    </source>
</evidence>
<proteinExistence type="predicted"/>
<dbReference type="Gramene" id="TVT99415">
    <property type="protein sequence ID" value="TVT99415"/>
    <property type="gene ID" value="EJB05_55236"/>
</dbReference>
<comment type="caution">
    <text evidence="2">The sequence shown here is derived from an EMBL/GenBank/DDBJ whole genome shotgun (WGS) entry which is preliminary data.</text>
</comment>
<feature type="compositionally biased region" description="Acidic residues" evidence="1">
    <location>
        <begin position="65"/>
        <end position="76"/>
    </location>
</feature>
<name>A0A5J9SK86_9POAL</name>
<dbReference type="OrthoDB" id="694329at2759"/>
<feature type="region of interest" description="Disordered" evidence="1">
    <location>
        <begin position="54"/>
        <end position="76"/>
    </location>
</feature>
<dbReference type="Proteomes" id="UP000324897">
    <property type="component" value="Unassembled WGS sequence"/>
</dbReference>
<accession>A0A5J9SK86</accession>